<dbReference type="SUPFAM" id="SSF52343">
    <property type="entry name" value="Ferredoxin reductase-like, C-terminal NADP-linked domain"/>
    <property type="match status" value="1"/>
</dbReference>
<dbReference type="InterPro" id="IPR001128">
    <property type="entry name" value="Cyt_P450"/>
</dbReference>
<dbReference type="PANTHER" id="PTHR46300:SF8">
    <property type="entry name" value="CYTOCHROME P450 2E1"/>
    <property type="match status" value="1"/>
</dbReference>
<dbReference type="FunFam" id="1.10.630.10:FF:000040">
    <property type="entry name" value="Bifunctional cytochrome P450/NADPH--P450 reductase"/>
    <property type="match status" value="1"/>
</dbReference>
<organism evidence="23 24">
    <name type="scientific">Fonsecaea nubica</name>
    <dbReference type="NCBI Taxonomy" id="856822"/>
    <lineage>
        <taxon>Eukaryota</taxon>
        <taxon>Fungi</taxon>
        <taxon>Dikarya</taxon>
        <taxon>Ascomycota</taxon>
        <taxon>Pezizomycotina</taxon>
        <taxon>Eurotiomycetes</taxon>
        <taxon>Chaetothyriomycetidae</taxon>
        <taxon>Chaetothyriales</taxon>
        <taxon>Herpotrichiellaceae</taxon>
        <taxon>Fonsecaea</taxon>
    </lineage>
</organism>
<dbReference type="GO" id="GO:0005506">
    <property type="term" value="F:iron ion binding"/>
    <property type="evidence" value="ECO:0007669"/>
    <property type="project" value="InterPro"/>
</dbReference>
<evidence type="ECO:0000256" key="16">
    <source>
        <dbReference type="ARBA" id="ARBA00023033"/>
    </source>
</evidence>
<dbReference type="InterPro" id="IPR050364">
    <property type="entry name" value="Cytochrome_P450_fung"/>
</dbReference>
<evidence type="ECO:0000259" key="21">
    <source>
        <dbReference type="PROSITE" id="PS50902"/>
    </source>
</evidence>
<keyword evidence="6" id="KW-0813">Transport</keyword>
<gene>
    <name evidence="23" type="ORF">AYO20_09706</name>
</gene>
<dbReference type="InterPro" id="IPR002401">
    <property type="entry name" value="Cyt_P450_E_grp-I"/>
</dbReference>
<dbReference type="CDD" id="cd11068">
    <property type="entry name" value="CYP120A1"/>
    <property type="match status" value="1"/>
</dbReference>
<accession>A0A178CF20</accession>
<dbReference type="Gene3D" id="3.40.50.80">
    <property type="entry name" value="Nucleotide-binding domain of ferredoxin-NADP reductase (FNR) module"/>
    <property type="match status" value="1"/>
</dbReference>
<dbReference type="SUPFAM" id="SSF48264">
    <property type="entry name" value="Cytochrome P450"/>
    <property type="match status" value="2"/>
</dbReference>
<dbReference type="InterPro" id="IPR017938">
    <property type="entry name" value="Riboflavin_synthase-like_b-brl"/>
</dbReference>
<evidence type="ECO:0000256" key="11">
    <source>
        <dbReference type="ARBA" id="ARBA00022827"/>
    </source>
</evidence>
<feature type="domain" description="FAD-binding FR-type" evidence="22">
    <location>
        <begin position="667"/>
        <end position="899"/>
    </location>
</feature>
<dbReference type="GO" id="GO:0010181">
    <property type="term" value="F:FMN binding"/>
    <property type="evidence" value="ECO:0007669"/>
    <property type="project" value="InterPro"/>
</dbReference>
<dbReference type="GO" id="GO:0016712">
    <property type="term" value="F:oxidoreductase activity, acting on paired donors, with incorporation or reduction of molecular oxygen, reduced flavin or flavoprotein as one donor, and incorporation of one atom of oxygen"/>
    <property type="evidence" value="ECO:0007669"/>
    <property type="project" value="UniProtKB-EC"/>
</dbReference>
<dbReference type="PROSITE" id="PS00086">
    <property type="entry name" value="CYTOCHROME_P450"/>
    <property type="match status" value="1"/>
</dbReference>
<dbReference type="EMBL" id="LVCJ01000093">
    <property type="protein sequence ID" value="OAL27633.1"/>
    <property type="molecule type" value="Genomic_DNA"/>
</dbReference>
<dbReference type="OrthoDB" id="1470350at2759"/>
<dbReference type="Pfam" id="PF00667">
    <property type="entry name" value="FAD_binding_1"/>
    <property type="match status" value="1"/>
</dbReference>
<dbReference type="Proteomes" id="UP000185904">
    <property type="component" value="Unassembled WGS sequence"/>
</dbReference>
<evidence type="ECO:0000256" key="3">
    <source>
        <dbReference type="ARBA" id="ARBA00001974"/>
    </source>
</evidence>
<proteinExistence type="inferred from homology"/>
<dbReference type="PRINTS" id="PR00385">
    <property type="entry name" value="P450"/>
</dbReference>
<dbReference type="Gene3D" id="2.40.30.10">
    <property type="entry name" value="Translation factors"/>
    <property type="match status" value="1"/>
</dbReference>
<dbReference type="Pfam" id="PF00258">
    <property type="entry name" value="Flavodoxin_1"/>
    <property type="match status" value="1"/>
</dbReference>
<comment type="cofactor">
    <cofactor evidence="3">
        <name>FAD</name>
        <dbReference type="ChEBI" id="CHEBI:57692"/>
    </cofactor>
</comment>
<keyword evidence="8" id="KW-0285">Flavoprotein</keyword>
<evidence type="ECO:0000256" key="7">
    <source>
        <dbReference type="ARBA" id="ARBA00022617"/>
    </source>
</evidence>
<dbReference type="Gene3D" id="1.10.630.10">
    <property type="entry name" value="Cytochrome P450"/>
    <property type="match status" value="3"/>
</dbReference>
<evidence type="ECO:0000256" key="4">
    <source>
        <dbReference type="ARBA" id="ARBA00010018"/>
    </source>
</evidence>
<dbReference type="InterPro" id="IPR023173">
    <property type="entry name" value="NADPH_Cyt_P450_Rdtase_alpha"/>
</dbReference>
<dbReference type="GO" id="GO:0003958">
    <property type="term" value="F:NADPH-hemoprotein reductase activity"/>
    <property type="evidence" value="ECO:0007669"/>
    <property type="project" value="UniProtKB-EC"/>
</dbReference>
<evidence type="ECO:0000256" key="2">
    <source>
        <dbReference type="ARBA" id="ARBA00001971"/>
    </source>
</evidence>
<sequence>MAEPIPSPRGYPIIGNALDIDAEYPMMSLSNLANRYGEIFKLTLGGHQRVFICRRELFNELMDEKRFEKAVTGALLHIRSAVHDGLFTAFPGEHNWGVAHRALMPAFGPISIRDMYDEMYDIATQLVLKWSRYGPEHDIKVTDDFTRLTLDSIALFNSFYTEEMHPFVDAMVGVLIGAGERARRPPLPSYFYQAADKKFQDNVDLMLRIATDLVNHRRENPSDKKDLLNAILYNKDPQTGENLSNESIAYNMITFLIAGHETTSGLLSFVFYELLKNPEAYQRAQKEVDTVIGNDAVTVQHLSKLEYLNAVLRETLRLHPPAPAFTVRSKQDEVIGGKYHVTKDTALVCFLMAIHKDPAVYGEDAEQFRPERMLNEAFSKLPPNAWKPFGNGSRACIGRPFAWQEALLALAMLLQNFDFSMSDPTYQLVLQSTLTVKPKGFFMRAKARRPDIETRLLGRSIPRDTAKHQPPPAPASRNSDHTDSKLPILSIFYGSNTGTCEAMANSLASSAASHGFQAKVEILNKAVDALPTKGPVVIITSSYEGEPPDNAAHFVSWLEGLQGTEASGVKYAVFGCGNRDWQHTYHRIPKLVDATLSERGAERLTARGAGDANDAALFDTYDTWKDEQLWPAIAKAFQVASEAVEGPRSSGLDIQISADSRASFLRQDLKQGLVLAARLLTAPNGPEKRHLEIQLPSGMSYRAGDYLAVLPFNPTRNVRRCLARFGLPWDAMITINPETHTALPSGRPLPLFEVLSALVELSQPATSKQLKQVAATIAEPAARESLERLASDAFKQEILDKNKSLLDILERYPGAQFSLGQFLEALPLMRIRQYSISSSPLEDPSKCTITYSVLDAPTRGGDPDKDRFLGVCSNYLRSRAPGDWIHVAVRPSHAGFHLPLDDTTPVLMVCAGTGLAPFRAFVQERALKIKSGKELGPALLFYGCGSPDGDELYKSEFAEWEAQGAVKVRHAYSRAPDRSFGCRHVQDRIWHDRSEATELFMRNARIYMCGAGAVGTEVNTVMAKIFMDAKGVSQESAEAWRGNIYNDRLKIYAFHDCIFRGISIVSTGYNNMWKKQRKIFNSVAGAAAAKKFLPFQDYEAKQYLHDLLKSPEQFYLHTERFGASILTTAVYGLRADGITDPSALGLLLTGSWLESNLHPGKFVNDRWPILQQIPRSLAWWTKTYDDNAKMLDLIARAWRDPAKKAVDQGKAVPYFATNFIKQYPSEGFNEDEAALVTLGLMLAGAGTTSSIQNYLIIHPGCHQGNPPLATLFKSSKEDWYGSYHIPTHTTIIANAYSIHQDEKRYKDPEVFEPMRYIDYKLSAQEYANMDDAEQRDHFAYGVGRRICAGLNMAEPSLFLLASRPLWGFNVSQKCDENGKLIPIDTPGYSGGVFAKPLPFEASISCRSELIGTWQIPYPSGLTEKRVCLAARGLREDSAQYPQVPTIEHSTSSTVPTATRAGGVSAVVPGPVIFRALLAPTRRPAYAAQVNGMPMPFNPVLTTGPCSTCAFRHGLLSTTLPLDASFILQVHLWDAFTGKSTVHTLSTIHPAVHSAVKIRLLPPSGNLNLIPLSALIVVVSRYAVSPWGCPYSTS</sequence>
<evidence type="ECO:0000256" key="8">
    <source>
        <dbReference type="ARBA" id="ARBA00022630"/>
    </source>
</evidence>
<evidence type="ECO:0000256" key="9">
    <source>
        <dbReference type="ARBA" id="ARBA00022643"/>
    </source>
</evidence>
<evidence type="ECO:0000256" key="6">
    <source>
        <dbReference type="ARBA" id="ARBA00022448"/>
    </source>
</evidence>
<name>A0A178CF20_9EURO</name>
<dbReference type="SUPFAM" id="SSF63380">
    <property type="entry name" value="Riboflavin synthase domain-like"/>
    <property type="match status" value="1"/>
</dbReference>
<dbReference type="Pfam" id="PF00067">
    <property type="entry name" value="p450"/>
    <property type="match status" value="2"/>
</dbReference>
<dbReference type="InterPro" id="IPR029039">
    <property type="entry name" value="Flavoprotein-like_sf"/>
</dbReference>
<dbReference type="SUPFAM" id="SSF52218">
    <property type="entry name" value="Flavoproteins"/>
    <property type="match status" value="1"/>
</dbReference>
<evidence type="ECO:0000256" key="15">
    <source>
        <dbReference type="ARBA" id="ARBA00023004"/>
    </source>
</evidence>
<comment type="cofactor">
    <cofactor evidence="2 19">
        <name>heme</name>
        <dbReference type="ChEBI" id="CHEBI:30413"/>
    </cofactor>
</comment>
<dbReference type="InterPro" id="IPR001433">
    <property type="entry name" value="OxRdtase_FAD/NAD-bd"/>
</dbReference>
<evidence type="ECO:0000313" key="23">
    <source>
        <dbReference type="EMBL" id="OAL27633.1"/>
    </source>
</evidence>
<keyword evidence="15 19" id="KW-0408">Iron</keyword>
<evidence type="ECO:0000256" key="19">
    <source>
        <dbReference type="PIRSR" id="PIRSR602401-1"/>
    </source>
</evidence>
<evidence type="ECO:0000256" key="12">
    <source>
        <dbReference type="ARBA" id="ARBA00022857"/>
    </source>
</evidence>
<evidence type="ECO:0000256" key="10">
    <source>
        <dbReference type="ARBA" id="ARBA00022723"/>
    </source>
</evidence>
<dbReference type="InterPro" id="IPR017927">
    <property type="entry name" value="FAD-bd_FR_type"/>
</dbReference>
<keyword evidence="12" id="KW-0521">NADP</keyword>
<dbReference type="RefSeq" id="XP_022496023.1">
    <property type="nucleotide sequence ID" value="XM_022647975.1"/>
</dbReference>
<comment type="similarity">
    <text evidence="4">In the N-terminal section; belongs to the cytochrome P450 family.</text>
</comment>
<keyword evidence="10 19" id="KW-0479">Metal-binding</keyword>
<evidence type="ECO:0000256" key="17">
    <source>
        <dbReference type="ARBA" id="ARBA00047827"/>
    </source>
</evidence>
<dbReference type="PROSITE" id="PS51384">
    <property type="entry name" value="FAD_FR"/>
    <property type="match status" value="1"/>
</dbReference>
<keyword evidence="11" id="KW-0274">FAD</keyword>
<keyword evidence="13" id="KW-0249">Electron transport</keyword>
<dbReference type="Gene3D" id="3.40.50.360">
    <property type="match status" value="1"/>
</dbReference>
<dbReference type="InterPro" id="IPR036396">
    <property type="entry name" value="Cyt_P450_sf"/>
</dbReference>
<dbReference type="InterPro" id="IPR039261">
    <property type="entry name" value="FNR_nucleotide-bd"/>
</dbReference>
<dbReference type="GeneID" id="34593103"/>
<keyword evidence="14" id="KW-0560">Oxidoreductase</keyword>
<feature type="region of interest" description="Disordered" evidence="20">
    <location>
        <begin position="456"/>
        <end position="483"/>
    </location>
</feature>
<evidence type="ECO:0000259" key="22">
    <source>
        <dbReference type="PROSITE" id="PS51384"/>
    </source>
</evidence>
<keyword evidence="9" id="KW-0288">FMN</keyword>
<evidence type="ECO:0000256" key="1">
    <source>
        <dbReference type="ARBA" id="ARBA00001917"/>
    </source>
</evidence>
<dbReference type="InterPro" id="IPR008254">
    <property type="entry name" value="Flavodoxin/NO_synth"/>
</dbReference>
<comment type="similarity">
    <text evidence="5">Belongs to the cytochrome P450 family.</text>
</comment>
<dbReference type="Pfam" id="PF00175">
    <property type="entry name" value="NAD_binding_1"/>
    <property type="match status" value="1"/>
</dbReference>
<dbReference type="CDD" id="cd06206">
    <property type="entry name" value="bifunctional_CYPOR"/>
    <property type="match status" value="1"/>
</dbReference>
<dbReference type="PROSITE" id="PS50902">
    <property type="entry name" value="FLAVODOXIN_LIKE"/>
    <property type="match status" value="1"/>
</dbReference>
<comment type="catalytic activity">
    <reaction evidence="17">
        <text>an organic molecule + reduced [NADPH--hemoprotein reductase] + O2 = an alcohol + oxidized [NADPH--hemoprotein reductase] + H2O + H(+)</text>
        <dbReference type="Rhea" id="RHEA:17149"/>
        <dbReference type="Rhea" id="RHEA-COMP:11964"/>
        <dbReference type="Rhea" id="RHEA-COMP:11965"/>
        <dbReference type="ChEBI" id="CHEBI:15377"/>
        <dbReference type="ChEBI" id="CHEBI:15378"/>
        <dbReference type="ChEBI" id="CHEBI:15379"/>
        <dbReference type="ChEBI" id="CHEBI:30879"/>
        <dbReference type="ChEBI" id="CHEBI:57618"/>
        <dbReference type="ChEBI" id="CHEBI:58210"/>
        <dbReference type="ChEBI" id="CHEBI:142491"/>
        <dbReference type="EC" id="1.14.14.1"/>
    </reaction>
</comment>
<protein>
    <recommendedName>
        <fullName evidence="25">NADPH--cytochrome P450 reductase</fullName>
    </recommendedName>
</protein>
<feature type="domain" description="Flavodoxin-like" evidence="21">
    <location>
        <begin position="489"/>
        <end position="629"/>
    </location>
</feature>
<dbReference type="GO" id="GO:0020037">
    <property type="term" value="F:heme binding"/>
    <property type="evidence" value="ECO:0007669"/>
    <property type="project" value="InterPro"/>
</dbReference>
<keyword evidence="24" id="KW-1185">Reference proteome</keyword>
<keyword evidence="7 19" id="KW-0349">Heme</keyword>
<evidence type="ECO:0008006" key="25">
    <source>
        <dbReference type="Google" id="ProtNLM"/>
    </source>
</evidence>
<dbReference type="Gene3D" id="1.20.990.10">
    <property type="entry name" value="NADPH-cytochrome p450 Reductase, Chain A, domain 3"/>
    <property type="match status" value="1"/>
</dbReference>
<evidence type="ECO:0000256" key="13">
    <source>
        <dbReference type="ARBA" id="ARBA00022982"/>
    </source>
</evidence>
<evidence type="ECO:0000256" key="14">
    <source>
        <dbReference type="ARBA" id="ARBA00023002"/>
    </source>
</evidence>
<keyword evidence="16" id="KW-0503">Monooxygenase</keyword>
<evidence type="ECO:0000256" key="5">
    <source>
        <dbReference type="ARBA" id="ARBA00010617"/>
    </source>
</evidence>
<dbReference type="InterPro" id="IPR003097">
    <property type="entry name" value="CysJ-like_FAD-binding"/>
</dbReference>
<evidence type="ECO:0000256" key="18">
    <source>
        <dbReference type="ARBA" id="ARBA00049342"/>
    </source>
</evidence>
<feature type="binding site" description="axial binding residue" evidence="19">
    <location>
        <position position="396"/>
    </location>
    <ligand>
        <name>heme</name>
        <dbReference type="ChEBI" id="CHEBI:30413"/>
    </ligand>
    <ligandPart>
        <name>Fe</name>
        <dbReference type="ChEBI" id="CHEBI:18248"/>
    </ligandPart>
</feature>
<dbReference type="PANTHER" id="PTHR46300">
    <property type="entry name" value="P450, PUTATIVE (EUROFUNG)-RELATED-RELATED"/>
    <property type="match status" value="1"/>
</dbReference>
<dbReference type="PRINTS" id="PR00463">
    <property type="entry name" value="EP450I"/>
</dbReference>
<evidence type="ECO:0000313" key="24">
    <source>
        <dbReference type="Proteomes" id="UP000185904"/>
    </source>
</evidence>
<feature type="compositionally biased region" description="Basic and acidic residues" evidence="20">
    <location>
        <begin position="456"/>
        <end position="467"/>
    </location>
</feature>
<comment type="catalytic activity">
    <reaction evidence="18">
        <text>2 oxidized [cytochrome P450] + NADPH = 2 reduced [cytochrome P450] + NADP(+) + H(+)</text>
        <dbReference type="Rhea" id="RHEA:24040"/>
        <dbReference type="Rhea" id="RHEA-COMP:14627"/>
        <dbReference type="Rhea" id="RHEA-COMP:14628"/>
        <dbReference type="ChEBI" id="CHEBI:15378"/>
        <dbReference type="ChEBI" id="CHEBI:55376"/>
        <dbReference type="ChEBI" id="CHEBI:57783"/>
        <dbReference type="ChEBI" id="CHEBI:58349"/>
        <dbReference type="ChEBI" id="CHEBI:60344"/>
        <dbReference type="EC" id="1.6.2.4"/>
    </reaction>
</comment>
<evidence type="ECO:0000256" key="20">
    <source>
        <dbReference type="SAM" id="MobiDB-lite"/>
    </source>
</evidence>
<dbReference type="InterPro" id="IPR017972">
    <property type="entry name" value="Cyt_P450_CS"/>
</dbReference>
<comment type="cofactor">
    <cofactor evidence="1">
        <name>FMN</name>
        <dbReference type="ChEBI" id="CHEBI:58210"/>
    </cofactor>
</comment>
<reference evidence="23 24" key="1">
    <citation type="submission" date="2016-03" db="EMBL/GenBank/DDBJ databases">
        <title>The draft genome sequence of Fonsecaea nubica causative agent of cutaneous subcutaneous infection in human host.</title>
        <authorList>
            <person name="Costa F."/>
            <person name="Sybren D.H."/>
            <person name="Raittz R.T."/>
            <person name="Weiss V.A."/>
            <person name="Leao A.C."/>
            <person name="Gomes R."/>
            <person name="De Souza E.M."/>
            <person name="Pedrosa F.O."/>
            <person name="Steffens M.B."/>
            <person name="Bombassaro A."/>
            <person name="Tadra-Sfeir M.Z."/>
            <person name="Moreno L.F."/>
            <person name="Najafzadeh M.J."/>
            <person name="Felipe M.S."/>
            <person name="Teixeira M."/>
            <person name="Sun J."/>
            <person name="Xi L."/>
            <person name="Castro M.A."/>
            <person name="Vicente V.A."/>
        </authorList>
    </citation>
    <scope>NUCLEOTIDE SEQUENCE [LARGE SCALE GENOMIC DNA]</scope>
    <source>
        <strain evidence="23 24">CBS 269.64</strain>
    </source>
</reference>
<comment type="caution">
    <text evidence="23">The sequence shown here is derived from an EMBL/GenBank/DDBJ whole genome shotgun (WGS) entry which is preliminary data.</text>
</comment>